<evidence type="ECO:0000256" key="2">
    <source>
        <dbReference type="ARBA" id="ARBA00022840"/>
    </source>
</evidence>
<organism evidence="7 8">
    <name type="scientific">Armillaria tabescens</name>
    <name type="common">Ringless honey mushroom</name>
    <name type="synonym">Agaricus tabescens</name>
    <dbReference type="NCBI Taxonomy" id="1929756"/>
    <lineage>
        <taxon>Eukaryota</taxon>
        <taxon>Fungi</taxon>
        <taxon>Dikarya</taxon>
        <taxon>Basidiomycota</taxon>
        <taxon>Agaricomycotina</taxon>
        <taxon>Agaricomycetes</taxon>
        <taxon>Agaricomycetidae</taxon>
        <taxon>Agaricales</taxon>
        <taxon>Marasmiineae</taxon>
        <taxon>Physalacriaceae</taxon>
        <taxon>Desarmillaria</taxon>
    </lineage>
</organism>
<dbReference type="GO" id="GO:0005737">
    <property type="term" value="C:cytoplasm"/>
    <property type="evidence" value="ECO:0007669"/>
    <property type="project" value="TreeGrafter"/>
</dbReference>
<evidence type="ECO:0000313" key="8">
    <source>
        <dbReference type="Proteomes" id="UP001175211"/>
    </source>
</evidence>
<comment type="similarity">
    <text evidence="4">Belongs to the protein kinase superfamily.</text>
</comment>
<evidence type="ECO:0000256" key="3">
    <source>
        <dbReference type="PROSITE-ProRule" id="PRU10141"/>
    </source>
</evidence>
<gene>
    <name evidence="7" type="ORF">EV420DRAFT_1503543</name>
</gene>
<dbReference type="Pfam" id="PF00069">
    <property type="entry name" value="Pkinase"/>
    <property type="match status" value="1"/>
</dbReference>
<evidence type="ECO:0000256" key="4">
    <source>
        <dbReference type="RuleBase" id="RU000304"/>
    </source>
</evidence>
<dbReference type="GO" id="GO:0010506">
    <property type="term" value="P:regulation of autophagy"/>
    <property type="evidence" value="ECO:0007669"/>
    <property type="project" value="InterPro"/>
</dbReference>
<evidence type="ECO:0000256" key="1">
    <source>
        <dbReference type="ARBA" id="ARBA00022741"/>
    </source>
</evidence>
<feature type="domain" description="Protein kinase" evidence="6">
    <location>
        <begin position="20"/>
        <end position="285"/>
    </location>
</feature>
<reference evidence="7" key="1">
    <citation type="submission" date="2023-06" db="EMBL/GenBank/DDBJ databases">
        <authorList>
            <consortium name="Lawrence Berkeley National Laboratory"/>
            <person name="Ahrendt S."/>
            <person name="Sahu N."/>
            <person name="Indic B."/>
            <person name="Wong-Bajracharya J."/>
            <person name="Merenyi Z."/>
            <person name="Ke H.-M."/>
            <person name="Monk M."/>
            <person name="Kocsube S."/>
            <person name="Drula E."/>
            <person name="Lipzen A."/>
            <person name="Balint B."/>
            <person name="Henrissat B."/>
            <person name="Andreopoulos B."/>
            <person name="Martin F.M."/>
            <person name="Harder C.B."/>
            <person name="Rigling D."/>
            <person name="Ford K.L."/>
            <person name="Foster G.D."/>
            <person name="Pangilinan J."/>
            <person name="Papanicolaou A."/>
            <person name="Barry K."/>
            <person name="LaButti K."/>
            <person name="Viragh M."/>
            <person name="Koriabine M."/>
            <person name="Yan M."/>
            <person name="Riley R."/>
            <person name="Champramary S."/>
            <person name="Plett K.L."/>
            <person name="Tsai I.J."/>
            <person name="Slot J."/>
            <person name="Sipos G."/>
            <person name="Plett J."/>
            <person name="Nagy L.G."/>
            <person name="Grigoriev I.V."/>
        </authorList>
    </citation>
    <scope>NUCLEOTIDE SEQUENCE</scope>
    <source>
        <strain evidence="7">CCBAS 213</strain>
    </source>
</reference>
<dbReference type="InterPro" id="IPR045269">
    <property type="entry name" value="Atg1-like"/>
</dbReference>
<dbReference type="GO" id="GO:0004674">
    <property type="term" value="F:protein serine/threonine kinase activity"/>
    <property type="evidence" value="ECO:0007669"/>
    <property type="project" value="UniProtKB-KW"/>
</dbReference>
<keyword evidence="7" id="KW-0808">Transferase</keyword>
<feature type="region of interest" description="Disordered" evidence="5">
    <location>
        <begin position="312"/>
        <end position="351"/>
    </location>
</feature>
<protein>
    <submittedName>
        <fullName evidence="7">Serine/threonine protein kinase, negative regulator of sexual conjugation and meiosis</fullName>
    </submittedName>
</protein>
<keyword evidence="1 3" id="KW-0547">Nucleotide-binding</keyword>
<dbReference type="InterPro" id="IPR017441">
    <property type="entry name" value="Protein_kinase_ATP_BS"/>
</dbReference>
<dbReference type="SMART" id="SM00220">
    <property type="entry name" value="S_TKc"/>
    <property type="match status" value="1"/>
</dbReference>
<keyword evidence="7" id="KW-0418">Kinase</keyword>
<dbReference type="PROSITE" id="PS50011">
    <property type="entry name" value="PROTEIN_KINASE_DOM"/>
    <property type="match status" value="1"/>
</dbReference>
<feature type="region of interest" description="Disordered" evidence="5">
    <location>
        <begin position="369"/>
        <end position="437"/>
    </location>
</feature>
<dbReference type="InterPro" id="IPR011009">
    <property type="entry name" value="Kinase-like_dom_sf"/>
</dbReference>
<sequence length="464" mass="51412">MPSSVDSLDLVGRFLDDGRLQLLDCIGTGTHGVIYRALAMPFGDQASEYRAIKCIRRPTNGETQLSEFANHVRVSNHDNITTLHHIFHDETFVYAELDFCPDGTLLDAINGRQIFHKQPELVRAAVLQLVDAVHYCHEQGVFHRDLKPENIMCSLDGSYLRVVDFGMSIDTCVSEDFGRGSVWYMSPECLAEEFKLPDYSVRHSDIWSVGILMINILCARSPWERATSSHKHFNNFLQDPNYLRTVLPISYEVQSVLKSVLTINPMSRISLPELRGRVGAIDTWYMSDEDLARASPSVQWAAKYYASEIPSSSSIPSISVTSSRSSTASHSSSNSESSGEEGFLYPSPALGLEPLGMHEPQPILARIARSLSSDSSSSSDDESEGPDTPYSIPVDPDVEVPELGEEEGIGASLRVPLFSPTKGMNRARSFRSASWTSRDGSKMLGVERVRPRAISGSIARMDRE</sequence>
<dbReference type="GeneID" id="85354732"/>
<keyword evidence="2 3" id="KW-0067">ATP-binding</keyword>
<dbReference type="Gene3D" id="1.10.510.10">
    <property type="entry name" value="Transferase(Phosphotransferase) domain 1"/>
    <property type="match status" value="1"/>
</dbReference>
<name>A0AA39NMK1_ARMTA</name>
<dbReference type="PROSITE" id="PS00108">
    <property type="entry name" value="PROTEIN_KINASE_ST"/>
    <property type="match status" value="1"/>
</dbReference>
<dbReference type="AlphaFoldDB" id="A0AA39NMK1"/>
<dbReference type="InterPro" id="IPR008271">
    <property type="entry name" value="Ser/Thr_kinase_AS"/>
</dbReference>
<feature type="compositionally biased region" description="Low complexity" evidence="5">
    <location>
        <begin position="312"/>
        <end position="337"/>
    </location>
</feature>
<dbReference type="PANTHER" id="PTHR24348:SF68">
    <property type="entry name" value="SERINE_THREONINE-PROTEIN KINASE ATG1C"/>
    <property type="match status" value="1"/>
</dbReference>
<dbReference type="PROSITE" id="PS00107">
    <property type="entry name" value="PROTEIN_KINASE_ATP"/>
    <property type="match status" value="1"/>
</dbReference>
<feature type="binding site" evidence="3">
    <location>
        <position position="53"/>
    </location>
    <ligand>
        <name>ATP</name>
        <dbReference type="ChEBI" id="CHEBI:30616"/>
    </ligand>
</feature>
<evidence type="ECO:0000313" key="7">
    <source>
        <dbReference type="EMBL" id="KAK0468259.1"/>
    </source>
</evidence>
<dbReference type="SUPFAM" id="SSF56112">
    <property type="entry name" value="Protein kinase-like (PK-like)"/>
    <property type="match status" value="1"/>
</dbReference>
<accession>A0AA39NMK1</accession>
<dbReference type="RefSeq" id="XP_060338534.1">
    <property type="nucleotide sequence ID" value="XM_060471184.1"/>
</dbReference>
<proteinExistence type="inferred from homology"/>
<dbReference type="PANTHER" id="PTHR24348">
    <property type="entry name" value="SERINE/THREONINE-PROTEIN KINASE UNC-51-RELATED"/>
    <property type="match status" value="1"/>
</dbReference>
<evidence type="ECO:0000259" key="6">
    <source>
        <dbReference type="PROSITE" id="PS50011"/>
    </source>
</evidence>
<comment type="caution">
    <text evidence="7">The sequence shown here is derived from an EMBL/GenBank/DDBJ whole genome shotgun (WGS) entry which is preliminary data.</text>
</comment>
<evidence type="ECO:0000256" key="5">
    <source>
        <dbReference type="SAM" id="MobiDB-lite"/>
    </source>
</evidence>
<dbReference type="GO" id="GO:0005524">
    <property type="term" value="F:ATP binding"/>
    <property type="evidence" value="ECO:0007669"/>
    <property type="project" value="UniProtKB-UniRule"/>
</dbReference>
<dbReference type="InterPro" id="IPR000719">
    <property type="entry name" value="Prot_kinase_dom"/>
</dbReference>
<keyword evidence="8" id="KW-1185">Reference proteome</keyword>
<keyword evidence="4 7" id="KW-0723">Serine/threonine-protein kinase</keyword>
<feature type="compositionally biased region" description="Acidic residues" evidence="5">
    <location>
        <begin position="396"/>
        <end position="408"/>
    </location>
</feature>
<dbReference type="Proteomes" id="UP001175211">
    <property type="component" value="Unassembled WGS sequence"/>
</dbReference>
<dbReference type="EMBL" id="JAUEPS010000002">
    <property type="protein sequence ID" value="KAK0468259.1"/>
    <property type="molecule type" value="Genomic_DNA"/>
</dbReference>